<feature type="transmembrane region" description="Helical" evidence="1">
    <location>
        <begin position="29"/>
        <end position="48"/>
    </location>
</feature>
<evidence type="ECO:0000313" key="2">
    <source>
        <dbReference type="EMBL" id="GIX87349.1"/>
    </source>
</evidence>
<keyword evidence="1" id="KW-0812">Transmembrane</keyword>
<name>A0AAV4NSH1_CAEEX</name>
<keyword evidence="3" id="KW-1185">Reference proteome</keyword>
<keyword evidence="1" id="KW-1133">Transmembrane helix</keyword>
<evidence type="ECO:0000256" key="1">
    <source>
        <dbReference type="SAM" id="Phobius"/>
    </source>
</evidence>
<organism evidence="2 3">
    <name type="scientific">Caerostris extrusa</name>
    <name type="common">Bark spider</name>
    <name type="synonym">Caerostris bankana</name>
    <dbReference type="NCBI Taxonomy" id="172846"/>
    <lineage>
        <taxon>Eukaryota</taxon>
        <taxon>Metazoa</taxon>
        <taxon>Ecdysozoa</taxon>
        <taxon>Arthropoda</taxon>
        <taxon>Chelicerata</taxon>
        <taxon>Arachnida</taxon>
        <taxon>Araneae</taxon>
        <taxon>Araneomorphae</taxon>
        <taxon>Entelegynae</taxon>
        <taxon>Araneoidea</taxon>
        <taxon>Araneidae</taxon>
        <taxon>Caerostris</taxon>
    </lineage>
</organism>
<protein>
    <recommendedName>
        <fullName evidence="4">ATP synthase subunit I</fullName>
    </recommendedName>
</protein>
<sequence length="121" mass="13780">MSFEEDLKKFVHMMAFFMGVKITMDCLDVGIFGGIFGGALMLIIGVVINKVLHYDWNNLLAIWKRRMLKLWILTKTFIAIVIFTAIECFLLAIYASGLFGIIVMVVIAVELCKYVQQKGKH</sequence>
<dbReference type="AlphaFoldDB" id="A0AAV4NSH1"/>
<gene>
    <name evidence="2" type="ORF">CEXT_376721</name>
</gene>
<proteinExistence type="predicted"/>
<reference evidence="2 3" key="1">
    <citation type="submission" date="2021-06" db="EMBL/GenBank/DDBJ databases">
        <title>Caerostris extrusa draft genome.</title>
        <authorList>
            <person name="Kono N."/>
            <person name="Arakawa K."/>
        </authorList>
    </citation>
    <scope>NUCLEOTIDE SEQUENCE [LARGE SCALE GENOMIC DNA]</scope>
</reference>
<evidence type="ECO:0008006" key="4">
    <source>
        <dbReference type="Google" id="ProtNLM"/>
    </source>
</evidence>
<evidence type="ECO:0000313" key="3">
    <source>
        <dbReference type="Proteomes" id="UP001054945"/>
    </source>
</evidence>
<accession>A0AAV4NSH1</accession>
<feature type="transmembrane region" description="Helical" evidence="1">
    <location>
        <begin position="68"/>
        <end position="86"/>
    </location>
</feature>
<keyword evidence="1" id="KW-0472">Membrane</keyword>
<comment type="caution">
    <text evidence="2">The sequence shown here is derived from an EMBL/GenBank/DDBJ whole genome shotgun (WGS) entry which is preliminary data.</text>
</comment>
<dbReference type="EMBL" id="BPLR01003674">
    <property type="protein sequence ID" value="GIX87349.1"/>
    <property type="molecule type" value="Genomic_DNA"/>
</dbReference>
<feature type="transmembrane region" description="Helical" evidence="1">
    <location>
        <begin position="92"/>
        <end position="112"/>
    </location>
</feature>
<dbReference type="Proteomes" id="UP001054945">
    <property type="component" value="Unassembled WGS sequence"/>
</dbReference>